<feature type="region of interest" description="Disordered" evidence="1">
    <location>
        <begin position="169"/>
        <end position="188"/>
    </location>
</feature>
<proteinExistence type="predicted"/>
<evidence type="ECO:0000313" key="2">
    <source>
        <dbReference type="EMBL" id="KIJ41904.1"/>
    </source>
</evidence>
<keyword evidence="3" id="KW-1185">Reference proteome</keyword>
<dbReference type="OrthoDB" id="2641813at2759"/>
<organism evidence="2 3">
    <name type="scientific">Sphaerobolus stellatus (strain SS14)</name>
    <dbReference type="NCBI Taxonomy" id="990650"/>
    <lineage>
        <taxon>Eukaryota</taxon>
        <taxon>Fungi</taxon>
        <taxon>Dikarya</taxon>
        <taxon>Basidiomycota</taxon>
        <taxon>Agaricomycotina</taxon>
        <taxon>Agaricomycetes</taxon>
        <taxon>Phallomycetidae</taxon>
        <taxon>Geastrales</taxon>
        <taxon>Sphaerobolaceae</taxon>
        <taxon>Sphaerobolus</taxon>
    </lineage>
</organism>
<sequence length="361" mass="40004">MSSNELNVFEYADSARVFQSSSIDFPELSSDMHIPNFGPVGHIFQPLLSNAPLQESTSLPHPARTVNSDNVDPTLIRSSVQEDSAIPSIEVIHTVGNNLSPCFTTGSLTSKHAQTNTSGLYLYRLGKAEKTLDFVLAYIKSTPGTTSINSSGQHQLQQRRHNIELQDDMEFDNPSSDEESDSSMSSLSSLSSLSSASSIANISSHIELGDGMDWAGDGMVFDEDEEEEEERHSQRMQAIHRHLNFIMINRVLEPNTVHKQSQLHLILVLYKDGDPKRFRCNLRVSPSTFDGLLAHIIEHPVFFSQGPKPQMPTQFQLAISLFRFSHFGNAASVESVTQWAGVSTGQVVKCTRCHHSICIFA</sequence>
<dbReference type="EMBL" id="KN837133">
    <property type="protein sequence ID" value="KIJ41904.1"/>
    <property type="molecule type" value="Genomic_DNA"/>
</dbReference>
<accession>A0A0C9V514</accession>
<protein>
    <submittedName>
        <fullName evidence="2">Uncharacterized protein</fullName>
    </submittedName>
</protein>
<gene>
    <name evidence="2" type="ORF">M422DRAFT_254917</name>
</gene>
<reference evidence="2 3" key="1">
    <citation type="submission" date="2014-06" db="EMBL/GenBank/DDBJ databases">
        <title>Evolutionary Origins and Diversification of the Mycorrhizal Mutualists.</title>
        <authorList>
            <consortium name="DOE Joint Genome Institute"/>
            <consortium name="Mycorrhizal Genomics Consortium"/>
            <person name="Kohler A."/>
            <person name="Kuo A."/>
            <person name="Nagy L.G."/>
            <person name="Floudas D."/>
            <person name="Copeland A."/>
            <person name="Barry K.W."/>
            <person name="Cichocki N."/>
            <person name="Veneault-Fourrey C."/>
            <person name="LaButti K."/>
            <person name="Lindquist E.A."/>
            <person name="Lipzen A."/>
            <person name="Lundell T."/>
            <person name="Morin E."/>
            <person name="Murat C."/>
            <person name="Riley R."/>
            <person name="Ohm R."/>
            <person name="Sun H."/>
            <person name="Tunlid A."/>
            <person name="Henrissat B."/>
            <person name="Grigoriev I.V."/>
            <person name="Hibbett D.S."/>
            <person name="Martin F."/>
        </authorList>
    </citation>
    <scope>NUCLEOTIDE SEQUENCE [LARGE SCALE GENOMIC DNA]</scope>
    <source>
        <strain evidence="2 3">SS14</strain>
    </source>
</reference>
<evidence type="ECO:0000256" key="1">
    <source>
        <dbReference type="SAM" id="MobiDB-lite"/>
    </source>
</evidence>
<dbReference type="AlphaFoldDB" id="A0A0C9V514"/>
<name>A0A0C9V514_SPHS4</name>
<evidence type="ECO:0000313" key="3">
    <source>
        <dbReference type="Proteomes" id="UP000054279"/>
    </source>
</evidence>
<dbReference type="Proteomes" id="UP000054279">
    <property type="component" value="Unassembled WGS sequence"/>
</dbReference>
<feature type="compositionally biased region" description="Acidic residues" evidence="1">
    <location>
        <begin position="169"/>
        <end position="181"/>
    </location>
</feature>
<dbReference type="HOGENOM" id="CLU_767625_0_0_1"/>